<reference evidence="17" key="1">
    <citation type="submission" date="2021-12" db="EMBL/GenBank/DDBJ databases">
        <title>Discovery of the Pendulisporaceae a myxobacterial family with distinct sporulation behavior and unique specialized metabolism.</title>
        <authorList>
            <person name="Garcia R."/>
            <person name="Popoff A."/>
            <person name="Bader C.D."/>
            <person name="Loehr J."/>
            <person name="Walesch S."/>
            <person name="Walt C."/>
            <person name="Boldt J."/>
            <person name="Bunk B."/>
            <person name="Haeckl F.J.F.P.J."/>
            <person name="Gunesch A.P."/>
            <person name="Birkelbach J."/>
            <person name="Nuebel U."/>
            <person name="Pietschmann T."/>
            <person name="Bach T."/>
            <person name="Mueller R."/>
        </authorList>
    </citation>
    <scope>NUCLEOTIDE SEQUENCE</scope>
    <source>
        <strain evidence="17">MSr11367</strain>
    </source>
</reference>
<keyword evidence="7" id="KW-0809">Transit peptide</keyword>
<evidence type="ECO:0000259" key="14">
    <source>
        <dbReference type="Pfam" id="PF02770"/>
    </source>
</evidence>
<dbReference type="SUPFAM" id="SSF56645">
    <property type="entry name" value="Acyl-CoA dehydrogenase NM domain-like"/>
    <property type="match status" value="1"/>
</dbReference>
<dbReference type="Pfam" id="PF21343">
    <property type="entry name" value="ACAD9-ACADV_C"/>
    <property type="match status" value="1"/>
</dbReference>
<evidence type="ECO:0000256" key="5">
    <source>
        <dbReference type="ARBA" id="ARBA00022630"/>
    </source>
</evidence>
<feature type="domain" description="ACAD9/ACADV-like C-terminal" evidence="16">
    <location>
        <begin position="452"/>
        <end position="558"/>
    </location>
</feature>
<dbReference type="Gene3D" id="2.40.110.10">
    <property type="entry name" value="Butyryl-CoA Dehydrogenase, subunit A, domain 2"/>
    <property type="match status" value="1"/>
</dbReference>
<feature type="domain" description="Acyl-CoA dehydrogenase/oxidase N-terminal" evidence="15">
    <location>
        <begin position="35"/>
        <end position="141"/>
    </location>
</feature>
<evidence type="ECO:0000256" key="11">
    <source>
        <dbReference type="ARBA" id="ARBA00049224"/>
    </source>
</evidence>
<dbReference type="Pfam" id="PF00441">
    <property type="entry name" value="Acyl-CoA_dh_1"/>
    <property type="match status" value="1"/>
</dbReference>
<dbReference type="SUPFAM" id="SSF47203">
    <property type="entry name" value="Acyl-CoA dehydrogenase C-terminal domain-like"/>
    <property type="match status" value="2"/>
</dbReference>
<dbReference type="InterPro" id="IPR049448">
    <property type="entry name" value="ACAD9/ACADV-like_C"/>
</dbReference>
<keyword evidence="5 12" id="KW-0285">Flavoprotein</keyword>
<evidence type="ECO:0000256" key="2">
    <source>
        <dbReference type="ARBA" id="ARBA00004170"/>
    </source>
</evidence>
<dbReference type="InterPro" id="IPR037069">
    <property type="entry name" value="AcylCoA_DH/ox_N_sf"/>
</dbReference>
<name>A0ABZ2KW06_9BACT</name>
<sequence length="572" mass="62730">MIEQSFMKSLFHGVIADNLIVPYPEPLPAETNNLHIMLDSVRKYFAQNVDAQKIDREALVPDDVLQGIKDLGLFGLLIPNDYGGIGLSATAYARVMQEVSGLEGSLAVTLGAHQSIGMKGILLFGSEELKQKYLPRLATGECVAAFALTEPNAGSDAAAIQTRAELSDDGKYFTLNGSKIWISNGGFADLFTVFARTSPAEHGAKPRITAFVVERGMGVRTGPNEHKLGIRGSSTTEVYFEDVKVPIENVLGEVGRGFKVAMEVLNSGRLGVASGGIGLAKRLIKLSVERARERKAFGRPIGEFGLIKDKIAQMMAGTFALESMTYLTTGLIDSNVADYSVESAICKVYGSETLWKIVNEALQIAAGIGYMQDYSYERHLRDARINLIFEGTNEILRCFIALSGMQGPGRQLVEVARAMREPIKGFGLLSDFAIRKARTALGRERFTRAHPVLNREAVVFEEYTIELAKNVDKALRKFGKDIAEMQYTQKRVADMAIDLFAIAAVLSRTTRALEQRGEEGARREIDLTTVFVSAAEKRLADNVAAFEKNDDELRKAIADRAYNDGGYPFDII</sequence>
<evidence type="ECO:0000256" key="4">
    <source>
        <dbReference type="ARBA" id="ARBA00022553"/>
    </source>
</evidence>
<evidence type="ECO:0000256" key="8">
    <source>
        <dbReference type="ARBA" id="ARBA00023002"/>
    </source>
</evidence>
<feature type="domain" description="Acyl-CoA oxidase/dehydrogenase middle" evidence="14">
    <location>
        <begin position="145"/>
        <end position="243"/>
    </location>
</feature>
<dbReference type="InterPro" id="IPR009075">
    <property type="entry name" value="AcylCo_DH/oxidase_C"/>
</dbReference>
<dbReference type="InterPro" id="IPR006091">
    <property type="entry name" value="Acyl-CoA_Oxase/DH_mid-dom"/>
</dbReference>
<evidence type="ECO:0000313" key="18">
    <source>
        <dbReference type="Proteomes" id="UP001374803"/>
    </source>
</evidence>
<dbReference type="InterPro" id="IPR006089">
    <property type="entry name" value="Acyl-CoA_DH_CS"/>
</dbReference>
<evidence type="ECO:0000313" key="17">
    <source>
        <dbReference type="EMBL" id="WXB02874.1"/>
    </source>
</evidence>
<dbReference type="PANTHER" id="PTHR43884:SF9">
    <property type="entry name" value="COMPLEX I ASSEMBLY FACTOR ACAD9, MITOCHONDRIAL"/>
    <property type="match status" value="1"/>
</dbReference>
<dbReference type="PANTHER" id="PTHR43884">
    <property type="entry name" value="ACYL-COA DEHYDROGENASE"/>
    <property type="match status" value="1"/>
</dbReference>
<dbReference type="PROSITE" id="PS00072">
    <property type="entry name" value="ACYL_COA_DH_1"/>
    <property type="match status" value="1"/>
</dbReference>
<organism evidence="17 18">
    <name type="scientific">Pendulispora rubella</name>
    <dbReference type="NCBI Taxonomy" id="2741070"/>
    <lineage>
        <taxon>Bacteria</taxon>
        <taxon>Pseudomonadati</taxon>
        <taxon>Myxococcota</taxon>
        <taxon>Myxococcia</taxon>
        <taxon>Myxococcales</taxon>
        <taxon>Sorangiineae</taxon>
        <taxon>Pendulisporaceae</taxon>
        <taxon>Pendulispora</taxon>
    </lineage>
</organism>
<gene>
    <name evidence="17" type="ORF">LVJ94_38955</name>
</gene>
<evidence type="ECO:0000259" key="15">
    <source>
        <dbReference type="Pfam" id="PF02771"/>
    </source>
</evidence>
<comment type="catalytic activity">
    <reaction evidence="11">
        <text>octadecanoyl-CoA + oxidized [electron-transfer flavoprotein] + H(+) = (2E)-octadecenoyl-CoA + reduced [electron-transfer flavoprotein]</text>
        <dbReference type="Rhea" id="RHEA:47240"/>
        <dbReference type="Rhea" id="RHEA-COMP:10685"/>
        <dbReference type="Rhea" id="RHEA-COMP:10686"/>
        <dbReference type="ChEBI" id="CHEBI:15378"/>
        <dbReference type="ChEBI" id="CHEBI:57394"/>
        <dbReference type="ChEBI" id="CHEBI:57692"/>
        <dbReference type="ChEBI" id="CHEBI:58307"/>
        <dbReference type="ChEBI" id="CHEBI:71412"/>
    </reaction>
    <physiologicalReaction direction="left-to-right" evidence="11">
        <dbReference type="Rhea" id="RHEA:47241"/>
    </physiologicalReaction>
</comment>
<dbReference type="Proteomes" id="UP001374803">
    <property type="component" value="Chromosome"/>
</dbReference>
<evidence type="ECO:0000256" key="7">
    <source>
        <dbReference type="ARBA" id="ARBA00022946"/>
    </source>
</evidence>
<dbReference type="InterPro" id="IPR036250">
    <property type="entry name" value="AcylCo_DH-like_C"/>
</dbReference>
<dbReference type="RefSeq" id="WP_394832499.1">
    <property type="nucleotide sequence ID" value="NZ_CP089929.1"/>
</dbReference>
<keyword evidence="4" id="KW-0597">Phosphoprotein</keyword>
<proteinExistence type="inferred from homology"/>
<evidence type="ECO:0000256" key="9">
    <source>
        <dbReference type="ARBA" id="ARBA00023136"/>
    </source>
</evidence>
<feature type="domain" description="Acyl-CoA dehydrogenase/oxidase C-terminal" evidence="13">
    <location>
        <begin position="255"/>
        <end position="401"/>
    </location>
</feature>
<dbReference type="EMBL" id="CP089983">
    <property type="protein sequence ID" value="WXB02874.1"/>
    <property type="molecule type" value="Genomic_DNA"/>
</dbReference>
<comment type="cofactor">
    <cofactor evidence="1 12">
        <name>FAD</name>
        <dbReference type="ChEBI" id="CHEBI:57692"/>
    </cofactor>
</comment>
<dbReference type="Gene3D" id="1.20.140.10">
    <property type="entry name" value="Butyryl-CoA Dehydrogenase, subunit A, domain 3"/>
    <property type="match status" value="2"/>
</dbReference>
<evidence type="ECO:0000259" key="13">
    <source>
        <dbReference type="Pfam" id="PF00441"/>
    </source>
</evidence>
<comment type="similarity">
    <text evidence="3 12">Belongs to the acyl-CoA dehydrogenase family.</text>
</comment>
<dbReference type="InterPro" id="IPR009100">
    <property type="entry name" value="AcylCoA_DH/oxidase_NM_dom_sf"/>
</dbReference>
<evidence type="ECO:0000256" key="10">
    <source>
        <dbReference type="ARBA" id="ARBA00049140"/>
    </source>
</evidence>
<dbReference type="Pfam" id="PF02770">
    <property type="entry name" value="Acyl-CoA_dh_M"/>
    <property type="match status" value="1"/>
</dbReference>
<evidence type="ECO:0000256" key="6">
    <source>
        <dbReference type="ARBA" id="ARBA00022827"/>
    </source>
</evidence>
<dbReference type="Gene3D" id="1.10.540.10">
    <property type="entry name" value="Acyl-CoA dehydrogenase/oxidase, N-terminal domain"/>
    <property type="match status" value="1"/>
</dbReference>
<dbReference type="InterPro" id="IPR046373">
    <property type="entry name" value="Acyl-CoA_Oxase/DH_mid-dom_sf"/>
</dbReference>
<dbReference type="InterPro" id="IPR013786">
    <property type="entry name" value="AcylCoA_DH/ox_N"/>
</dbReference>
<comment type="catalytic activity">
    <reaction evidence="10">
        <text>eicosanoyl-CoA + oxidized [electron-transfer flavoprotein] + H(+) = (2E)-eicosenoyl-CoA + reduced [electron-transfer flavoprotein]</text>
        <dbReference type="Rhea" id="RHEA:47236"/>
        <dbReference type="Rhea" id="RHEA-COMP:10685"/>
        <dbReference type="Rhea" id="RHEA-COMP:10686"/>
        <dbReference type="ChEBI" id="CHEBI:15378"/>
        <dbReference type="ChEBI" id="CHEBI:57380"/>
        <dbReference type="ChEBI" id="CHEBI:57692"/>
        <dbReference type="ChEBI" id="CHEBI:58307"/>
        <dbReference type="ChEBI" id="CHEBI:74691"/>
    </reaction>
    <physiologicalReaction direction="left-to-right" evidence="10">
        <dbReference type="Rhea" id="RHEA:47237"/>
    </physiologicalReaction>
</comment>
<evidence type="ECO:0000256" key="1">
    <source>
        <dbReference type="ARBA" id="ARBA00001974"/>
    </source>
</evidence>
<evidence type="ECO:0000256" key="12">
    <source>
        <dbReference type="RuleBase" id="RU362125"/>
    </source>
</evidence>
<evidence type="ECO:0000256" key="3">
    <source>
        <dbReference type="ARBA" id="ARBA00009347"/>
    </source>
</evidence>
<comment type="subcellular location">
    <subcellularLocation>
        <location evidence="2">Membrane</location>
        <topology evidence="2">Peripheral membrane protein</topology>
    </subcellularLocation>
</comment>
<keyword evidence="18" id="KW-1185">Reference proteome</keyword>
<keyword evidence="6 12" id="KW-0274">FAD</keyword>
<keyword evidence="9" id="KW-0472">Membrane</keyword>
<evidence type="ECO:0000259" key="16">
    <source>
        <dbReference type="Pfam" id="PF21343"/>
    </source>
</evidence>
<protein>
    <submittedName>
        <fullName evidence="17">Acyl-CoA dehydrogenase family protein</fullName>
    </submittedName>
</protein>
<keyword evidence="8 12" id="KW-0560">Oxidoreductase</keyword>
<dbReference type="Pfam" id="PF02771">
    <property type="entry name" value="Acyl-CoA_dh_N"/>
    <property type="match status" value="1"/>
</dbReference>
<accession>A0ABZ2KW06</accession>